<dbReference type="AlphaFoldDB" id="A0A1V4IR38"/>
<dbReference type="GO" id="GO:0008444">
    <property type="term" value="F:CDP-diacylglycerol-glycerol-3-phosphate 3-phosphatidyltransferase activity"/>
    <property type="evidence" value="ECO:0007669"/>
    <property type="project" value="UniProtKB-UniRule"/>
</dbReference>
<keyword evidence="7" id="KW-0444">Lipid biosynthesis</keyword>
<dbReference type="InterPro" id="IPR043130">
    <property type="entry name" value="CDP-OH_PTrfase_TM_dom"/>
</dbReference>
<evidence type="ECO:0000256" key="17">
    <source>
        <dbReference type="RuleBase" id="RU003750"/>
    </source>
</evidence>
<evidence type="ECO:0000256" key="10">
    <source>
        <dbReference type="ARBA" id="ARBA00022989"/>
    </source>
</evidence>
<comment type="function">
    <text evidence="1">This protein catalyzes the committed step to the synthesis of the acidic phospholipids.</text>
</comment>
<comment type="similarity">
    <text evidence="4 17">Belongs to the CDP-alcohol phosphatidyltransferase class-I family.</text>
</comment>
<dbReference type="GO" id="GO:0016020">
    <property type="term" value="C:membrane"/>
    <property type="evidence" value="ECO:0007669"/>
    <property type="project" value="UniProtKB-SubCell"/>
</dbReference>
<dbReference type="PROSITE" id="PS00379">
    <property type="entry name" value="CDP_ALCOHOL_P_TRANSF"/>
    <property type="match status" value="1"/>
</dbReference>
<evidence type="ECO:0000256" key="16">
    <source>
        <dbReference type="NCBIfam" id="TIGR00560"/>
    </source>
</evidence>
<keyword evidence="12 18" id="KW-0472">Membrane</keyword>
<dbReference type="PANTHER" id="PTHR14269:SF62">
    <property type="entry name" value="CDP-DIACYLGLYCEROL--GLYCEROL-3-PHOSPHATE 3-PHOSPHATIDYLTRANSFERASE 1, CHLOROPLASTIC"/>
    <property type="match status" value="1"/>
</dbReference>
<reference evidence="19 20" key="1">
    <citation type="submission" date="2017-03" db="EMBL/GenBank/DDBJ databases">
        <title>Genome sequence of Clostridium oryzae DSM 28571.</title>
        <authorList>
            <person name="Poehlein A."/>
            <person name="Daniel R."/>
        </authorList>
    </citation>
    <scope>NUCLEOTIDE SEQUENCE [LARGE SCALE GENOMIC DNA]</scope>
    <source>
        <strain evidence="19 20">DSM 28571</strain>
    </source>
</reference>
<evidence type="ECO:0000256" key="4">
    <source>
        <dbReference type="ARBA" id="ARBA00010441"/>
    </source>
</evidence>
<dbReference type="GO" id="GO:0006655">
    <property type="term" value="P:phosphatidylglycerol biosynthetic process"/>
    <property type="evidence" value="ECO:0007669"/>
    <property type="project" value="UniProtKB-UniPathway"/>
</dbReference>
<feature type="transmembrane region" description="Helical" evidence="18">
    <location>
        <begin position="36"/>
        <end position="57"/>
    </location>
</feature>
<proteinExistence type="inferred from homology"/>
<keyword evidence="8 17" id="KW-0808">Transferase</keyword>
<feature type="transmembrane region" description="Helical" evidence="18">
    <location>
        <begin position="123"/>
        <end position="144"/>
    </location>
</feature>
<evidence type="ECO:0000313" key="20">
    <source>
        <dbReference type="Proteomes" id="UP000190080"/>
    </source>
</evidence>
<dbReference type="NCBIfam" id="TIGR00560">
    <property type="entry name" value="pgsA"/>
    <property type="match status" value="1"/>
</dbReference>
<dbReference type="EMBL" id="MZGV01000016">
    <property type="protein sequence ID" value="OPJ62255.1"/>
    <property type="molecule type" value="Genomic_DNA"/>
</dbReference>
<keyword evidence="14" id="KW-1208">Phospholipid metabolism</keyword>
<evidence type="ECO:0000256" key="7">
    <source>
        <dbReference type="ARBA" id="ARBA00022516"/>
    </source>
</evidence>
<dbReference type="PANTHER" id="PTHR14269">
    <property type="entry name" value="CDP-DIACYLGLYCEROL--GLYCEROL-3-PHOSPHATE 3-PHOSPHATIDYLTRANSFERASE-RELATED"/>
    <property type="match status" value="1"/>
</dbReference>
<evidence type="ECO:0000256" key="5">
    <source>
        <dbReference type="ARBA" id="ARBA00013170"/>
    </source>
</evidence>
<dbReference type="STRING" id="1450648.CLORY_18630"/>
<feature type="transmembrane region" description="Helical" evidence="18">
    <location>
        <begin position="12"/>
        <end position="29"/>
    </location>
</feature>
<evidence type="ECO:0000256" key="18">
    <source>
        <dbReference type="SAM" id="Phobius"/>
    </source>
</evidence>
<dbReference type="PIRSF" id="PIRSF000847">
    <property type="entry name" value="Phos_ph_gly_syn"/>
    <property type="match status" value="1"/>
</dbReference>
<dbReference type="InterPro" id="IPR050324">
    <property type="entry name" value="CDP-alcohol_PTase-I"/>
</dbReference>
<keyword evidence="11" id="KW-0443">Lipid metabolism</keyword>
<keyword evidence="13" id="KW-0594">Phospholipid biosynthesis</keyword>
<keyword evidence="10 18" id="KW-1133">Transmembrane helix</keyword>
<evidence type="ECO:0000313" key="19">
    <source>
        <dbReference type="EMBL" id="OPJ62255.1"/>
    </source>
</evidence>
<evidence type="ECO:0000256" key="12">
    <source>
        <dbReference type="ARBA" id="ARBA00023136"/>
    </source>
</evidence>
<sequence>MKPLTNINTPNMLTLFRLFLIPIFILVFFSSVPDSLFISICIFLLAGFTDILDGYIARRFNLVTKWGMVLDPLADKLMLLTVLTCLSIKGYVPFFISIIVILKELFMIISGMFLYKKDTVIPSNIFGKLSTVIFYLSIFCIYFYRDLGEILLGVAVISAFIALINYLVIYNRGKA</sequence>
<comment type="catalytic activity">
    <reaction evidence="15">
        <text>a CDP-1,2-diacyl-sn-glycerol + sn-glycerol 3-phosphate = a 1,2-diacyl-sn-glycero-3-phospho-(1'-sn-glycero-3'-phosphate) + CMP + H(+)</text>
        <dbReference type="Rhea" id="RHEA:12593"/>
        <dbReference type="ChEBI" id="CHEBI:15378"/>
        <dbReference type="ChEBI" id="CHEBI:57597"/>
        <dbReference type="ChEBI" id="CHEBI:58332"/>
        <dbReference type="ChEBI" id="CHEBI:60110"/>
        <dbReference type="ChEBI" id="CHEBI:60377"/>
        <dbReference type="EC" id="2.7.8.5"/>
    </reaction>
</comment>
<keyword evidence="20" id="KW-1185">Reference proteome</keyword>
<feature type="transmembrane region" description="Helical" evidence="18">
    <location>
        <begin position="77"/>
        <end position="102"/>
    </location>
</feature>
<dbReference type="Proteomes" id="UP000190080">
    <property type="component" value="Unassembled WGS sequence"/>
</dbReference>
<evidence type="ECO:0000256" key="13">
    <source>
        <dbReference type="ARBA" id="ARBA00023209"/>
    </source>
</evidence>
<organism evidence="19 20">
    <name type="scientific">Clostridium oryzae</name>
    <dbReference type="NCBI Taxonomy" id="1450648"/>
    <lineage>
        <taxon>Bacteria</taxon>
        <taxon>Bacillati</taxon>
        <taxon>Bacillota</taxon>
        <taxon>Clostridia</taxon>
        <taxon>Eubacteriales</taxon>
        <taxon>Clostridiaceae</taxon>
        <taxon>Clostridium</taxon>
    </lineage>
</organism>
<dbReference type="Gene3D" id="1.20.120.1760">
    <property type="match status" value="1"/>
</dbReference>
<evidence type="ECO:0000256" key="1">
    <source>
        <dbReference type="ARBA" id="ARBA00003973"/>
    </source>
</evidence>
<feature type="transmembrane region" description="Helical" evidence="18">
    <location>
        <begin position="150"/>
        <end position="169"/>
    </location>
</feature>
<evidence type="ECO:0000256" key="11">
    <source>
        <dbReference type="ARBA" id="ARBA00023098"/>
    </source>
</evidence>
<dbReference type="UniPathway" id="UPA00084">
    <property type="reaction ID" value="UER00503"/>
</dbReference>
<gene>
    <name evidence="19" type="primary">pgsA_2</name>
    <name evidence="19" type="ORF">CLORY_18630</name>
</gene>
<dbReference type="EC" id="2.7.8.5" evidence="5 16"/>
<dbReference type="Pfam" id="PF01066">
    <property type="entry name" value="CDP-OH_P_transf"/>
    <property type="match status" value="1"/>
</dbReference>
<evidence type="ECO:0000256" key="2">
    <source>
        <dbReference type="ARBA" id="ARBA00004141"/>
    </source>
</evidence>
<evidence type="ECO:0000256" key="14">
    <source>
        <dbReference type="ARBA" id="ARBA00023264"/>
    </source>
</evidence>
<dbReference type="InterPro" id="IPR048254">
    <property type="entry name" value="CDP_ALCOHOL_P_TRANSF_CS"/>
</dbReference>
<protein>
    <recommendedName>
        <fullName evidence="6 16">CDP-diacylglycerol--glycerol-3-phosphate 3-phosphatidyltransferase</fullName>
        <ecNumber evidence="5 16">2.7.8.5</ecNumber>
    </recommendedName>
</protein>
<name>A0A1V4IR38_9CLOT</name>
<comment type="pathway">
    <text evidence="3">Phospholipid metabolism; phosphatidylglycerol biosynthesis; phosphatidylglycerol from CDP-diacylglycerol: step 1/2.</text>
</comment>
<dbReference type="RefSeq" id="WP_242954383.1">
    <property type="nucleotide sequence ID" value="NZ_MZGV01000016.1"/>
</dbReference>
<keyword evidence="9 18" id="KW-0812">Transmembrane</keyword>
<comment type="subcellular location">
    <subcellularLocation>
        <location evidence="2">Membrane</location>
        <topology evidence="2">Multi-pass membrane protein</topology>
    </subcellularLocation>
</comment>
<evidence type="ECO:0000256" key="8">
    <source>
        <dbReference type="ARBA" id="ARBA00022679"/>
    </source>
</evidence>
<evidence type="ECO:0000256" key="6">
    <source>
        <dbReference type="ARBA" id="ARBA00014944"/>
    </source>
</evidence>
<dbReference type="InterPro" id="IPR000462">
    <property type="entry name" value="CDP-OH_P_trans"/>
</dbReference>
<accession>A0A1V4IR38</accession>
<comment type="caution">
    <text evidence="19">The sequence shown here is derived from an EMBL/GenBank/DDBJ whole genome shotgun (WGS) entry which is preliminary data.</text>
</comment>
<evidence type="ECO:0000256" key="9">
    <source>
        <dbReference type="ARBA" id="ARBA00022692"/>
    </source>
</evidence>
<evidence type="ECO:0000256" key="15">
    <source>
        <dbReference type="ARBA" id="ARBA00048586"/>
    </source>
</evidence>
<dbReference type="InterPro" id="IPR004570">
    <property type="entry name" value="Phosphatidylglycerol_P_synth"/>
</dbReference>
<evidence type="ECO:0000256" key="3">
    <source>
        <dbReference type="ARBA" id="ARBA00005042"/>
    </source>
</evidence>